<feature type="transmembrane region" description="Helical" evidence="10">
    <location>
        <begin position="303"/>
        <end position="321"/>
    </location>
</feature>
<evidence type="ECO:0000256" key="10">
    <source>
        <dbReference type="SAM" id="Phobius"/>
    </source>
</evidence>
<keyword evidence="8 10" id="KW-1133">Transmembrane helix</keyword>
<keyword evidence="7" id="KW-0256">Endoplasmic reticulum</keyword>
<evidence type="ECO:0000313" key="11">
    <source>
        <dbReference type="EMBL" id="OGE29340.1"/>
    </source>
</evidence>
<feature type="transmembrane region" description="Helical" evidence="10">
    <location>
        <begin position="274"/>
        <end position="296"/>
    </location>
</feature>
<dbReference type="GO" id="GO:0004376">
    <property type="term" value="F:GPI mannosyltransferase activity"/>
    <property type="evidence" value="ECO:0007669"/>
    <property type="project" value="InterPro"/>
</dbReference>
<evidence type="ECO:0000256" key="4">
    <source>
        <dbReference type="ARBA" id="ARBA00022676"/>
    </source>
</evidence>
<dbReference type="InterPro" id="IPR007315">
    <property type="entry name" value="PIG-V/Gpi18"/>
</dbReference>
<accession>A0A1F5JLK8</accession>
<reference evidence="11 12" key="1">
    <citation type="journal article" date="2016" name="Nat. Commun.">
        <title>Thousands of microbial genomes shed light on interconnected biogeochemical processes in an aquifer system.</title>
        <authorList>
            <person name="Anantharaman K."/>
            <person name="Brown C.T."/>
            <person name="Hug L.A."/>
            <person name="Sharon I."/>
            <person name="Castelle C.J."/>
            <person name="Probst A.J."/>
            <person name="Thomas B.C."/>
            <person name="Singh A."/>
            <person name="Wilkins M.J."/>
            <person name="Karaoz U."/>
            <person name="Brodie E.L."/>
            <person name="Williams K.H."/>
            <person name="Hubbard S.S."/>
            <person name="Banfield J.F."/>
        </authorList>
    </citation>
    <scope>NUCLEOTIDE SEQUENCE [LARGE SCALE GENOMIC DNA]</scope>
</reference>
<evidence type="ECO:0000256" key="7">
    <source>
        <dbReference type="ARBA" id="ARBA00022824"/>
    </source>
</evidence>
<keyword evidence="9 10" id="KW-0472">Membrane</keyword>
<dbReference type="GO" id="GO:0006506">
    <property type="term" value="P:GPI anchor biosynthetic process"/>
    <property type="evidence" value="ECO:0007669"/>
    <property type="project" value="UniProtKB-UniPathway"/>
</dbReference>
<proteinExistence type="predicted"/>
<protein>
    <recommendedName>
        <fullName evidence="13">Glycosyltransferase RgtA/B/C/D-like domain-containing protein</fullName>
    </recommendedName>
</protein>
<dbReference type="GO" id="GO:0016020">
    <property type="term" value="C:membrane"/>
    <property type="evidence" value="ECO:0007669"/>
    <property type="project" value="GOC"/>
</dbReference>
<evidence type="ECO:0000256" key="3">
    <source>
        <dbReference type="ARBA" id="ARBA00022502"/>
    </source>
</evidence>
<sequence>MKILRQVIKQYHIPILIVLTCKILILFLIAKLSASIVPNSRALHLNVWELWNVWDAPHYISVASSGYQKIGDEANFIILLPFFPLLIYIFKFIFQTSFLISGYLVSFVSSVLLAIMLYKLVLLDYSKKTAILAVLVLFLFPTSFFLHIPYTEAVFMLVSVVAFYFARKRRYFLSFLFVSLAASTKIAGLALIPAIFAEIFFSDRQNFNKRNITIGLLISLSGFLFYLFLNYFLWGDFFYFTIIQKQHWFETFAPFGQGLITVFKSLSWRTGLEMIMLGYGQIVAFFLALILSLYVLIKVRISYGIFSIIVLWVSYSMSFWICMPRYILSIFPMFIGIALLSENILFKYSWIYLSTILLLILSLIFLQYGPVL</sequence>
<keyword evidence="5" id="KW-0808">Transferase</keyword>
<evidence type="ECO:0000256" key="5">
    <source>
        <dbReference type="ARBA" id="ARBA00022679"/>
    </source>
</evidence>
<keyword evidence="6 10" id="KW-0812">Transmembrane</keyword>
<dbReference type="GO" id="GO:0000009">
    <property type="term" value="F:alpha-1,6-mannosyltransferase activity"/>
    <property type="evidence" value="ECO:0007669"/>
    <property type="project" value="InterPro"/>
</dbReference>
<keyword evidence="4" id="KW-0328">Glycosyltransferase</keyword>
<evidence type="ECO:0000256" key="9">
    <source>
        <dbReference type="ARBA" id="ARBA00023136"/>
    </source>
</evidence>
<comment type="subcellular location">
    <subcellularLocation>
        <location evidence="1">Endoplasmic reticulum membrane</location>
        <topology evidence="1">Multi-pass membrane protein</topology>
    </subcellularLocation>
</comment>
<feature type="transmembrane region" description="Helical" evidence="10">
    <location>
        <begin position="350"/>
        <end position="369"/>
    </location>
</feature>
<evidence type="ECO:0000256" key="6">
    <source>
        <dbReference type="ARBA" id="ARBA00022692"/>
    </source>
</evidence>
<dbReference type="UniPathway" id="UPA00196"/>
<dbReference type="GO" id="GO:0031501">
    <property type="term" value="C:mannosyltransferase complex"/>
    <property type="evidence" value="ECO:0007669"/>
    <property type="project" value="TreeGrafter"/>
</dbReference>
<comment type="caution">
    <text evidence="11">The sequence shown here is derived from an EMBL/GenBank/DDBJ whole genome shotgun (WGS) entry which is preliminary data.</text>
</comment>
<evidence type="ECO:0000313" key="12">
    <source>
        <dbReference type="Proteomes" id="UP000177555"/>
    </source>
</evidence>
<dbReference type="AlphaFoldDB" id="A0A1F5JLK8"/>
<feature type="transmembrane region" description="Helical" evidence="10">
    <location>
        <begin position="171"/>
        <end position="201"/>
    </location>
</feature>
<evidence type="ECO:0000256" key="2">
    <source>
        <dbReference type="ARBA" id="ARBA00004687"/>
    </source>
</evidence>
<evidence type="ECO:0000256" key="1">
    <source>
        <dbReference type="ARBA" id="ARBA00004477"/>
    </source>
</evidence>
<gene>
    <name evidence="11" type="ORF">A2867_03225</name>
</gene>
<dbReference type="EMBL" id="MFCP01000007">
    <property type="protein sequence ID" value="OGE29340.1"/>
    <property type="molecule type" value="Genomic_DNA"/>
</dbReference>
<dbReference type="PANTHER" id="PTHR12468:SF2">
    <property type="entry name" value="GPI MANNOSYLTRANSFERASE 2"/>
    <property type="match status" value="1"/>
</dbReference>
<dbReference type="PANTHER" id="PTHR12468">
    <property type="entry name" value="GPI MANNOSYLTRANSFERASE 2"/>
    <property type="match status" value="1"/>
</dbReference>
<comment type="pathway">
    <text evidence="2">Glycolipid biosynthesis; glycosylphosphatidylinositol-anchor biosynthesis.</text>
</comment>
<feature type="transmembrane region" description="Helical" evidence="10">
    <location>
        <begin position="74"/>
        <end position="94"/>
    </location>
</feature>
<feature type="transmembrane region" description="Helical" evidence="10">
    <location>
        <begin position="12"/>
        <end position="30"/>
    </location>
</feature>
<evidence type="ECO:0008006" key="13">
    <source>
        <dbReference type="Google" id="ProtNLM"/>
    </source>
</evidence>
<name>A0A1F5JLK8_9BACT</name>
<keyword evidence="3" id="KW-0337">GPI-anchor biosynthesis</keyword>
<dbReference type="Proteomes" id="UP000177555">
    <property type="component" value="Unassembled WGS sequence"/>
</dbReference>
<evidence type="ECO:0000256" key="8">
    <source>
        <dbReference type="ARBA" id="ARBA00022989"/>
    </source>
</evidence>
<organism evidence="11 12">
    <name type="scientific">Candidatus Daviesbacteria bacterium RIFCSPHIGHO2_01_FULL_40_11</name>
    <dbReference type="NCBI Taxonomy" id="1797762"/>
    <lineage>
        <taxon>Bacteria</taxon>
        <taxon>Candidatus Daviesiibacteriota</taxon>
    </lineage>
</organism>
<feature type="transmembrane region" description="Helical" evidence="10">
    <location>
        <begin position="100"/>
        <end position="118"/>
    </location>
</feature>
<feature type="transmembrane region" description="Helical" evidence="10">
    <location>
        <begin position="213"/>
        <end position="234"/>
    </location>
</feature>